<dbReference type="STRING" id="254877.A0A1V6S6M9"/>
<evidence type="ECO:0000313" key="4">
    <source>
        <dbReference type="Proteomes" id="UP000191342"/>
    </source>
</evidence>
<accession>A0A1V6S6M9</accession>
<dbReference type="InterPro" id="IPR017850">
    <property type="entry name" value="Alkaline_phosphatase_core_sf"/>
</dbReference>
<dbReference type="InterPro" id="IPR032506">
    <property type="entry name" value="SGSH_C"/>
</dbReference>
<dbReference type="OrthoDB" id="103349at2759"/>
<dbReference type="PANTHER" id="PTHR43108">
    <property type="entry name" value="N-ACETYLGLUCOSAMINE-6-SULFATASE FAMILY MEMBER"/>
    <property type="match status" value="1"/>
</dbReference>
<organism evidence="3 4">
    <name type="scientific">Penicillium flavigenum</name>
    <dbReference type="NCBI Taxonomy" id="254877"/>
    <lineage>
        <taxon>Eukaryota</taxon>
        <taxon>Fungi</taxon>
        <taxon>Dikarya</taxon>
        <taxon>Ascomycota</taxon>
        <taxon>Pezizomycotina</taxon>
        <taxon>Eurotiomycetes</taxon>
        <taxon>Eurotiomycetidae</taxon>
        <taxon>Eurotiales</taxon>
        <taxon>Aspergillaceae</taxon>
        <taxon>Penicillium</taxon>
    </lineage>
</organism>
<dbReference type="AlphaFoldDB" id="A0A1V6S6M9"/>
<evidence type="ECO:0000256" key="1">
    <source>
        <dbReference type="ARBA" id="ARBA00008779"/>
    </source>
</evidence>
<protein>
    <recommendedName>
        <fullName evidence="2">N-sulphoglucosamine sulphohydrolase C-terminal domain-containing protein</fullName>
    </recommendedName>
</protein>
<proteinExistence type="inferred from homology"/>
<evidence type="ECO:0000259" key="2">
    <source>
        <dbReference type="Pfam" id="PF16347"/>
    </source>
</evidence>
<dbReference type="Pfam" id="PF16347">
    <property type="entry name" value="SGSH_C"/>
    <property type="match status" value="1"/>
</dbReference>
<comment type="caution">
    <text evidence="3">The sequence shown here is derived from an EMBL/GenBank/DDBJ whole genome shotgun (WGS) entry which is preliminary data.</text>
</comment>
<evidence type="ECO:0000313" key="3">
    <source>
        <dbReference type="EMBL" id="OQE09705.1"/>
    </source>
</evidence>
<feature type="domain" description="N-sulphoglucosamine sulphohydrolase C-terminal" evidence="2">
    <location>
        <begin position="77"/>
        <end position="145"/>
    </location>
</feature>
<dbReference type="Proteomes" id="UP000191342">
    <property type="component" value="Unassembled WGS sequence"/>
</dbReference>
<name>A0A1V6S6M9_9EURO</name>
<reference evidence="4" key="1">
    <citation type="journal article" date="2017" name="Nat. Microbiol.">
        <title>Global analysis of biosynthetic gene clusters reveals vast potential of secondary metabolite production in Penicillium species.</title>
        <authorList>
            <person name="Nielsen J.C."/>
            <person name="Grijseels S."/>
            <person name="Prigent S."/>
            <person name="Ji B."/>
            <person name="Dainat J."/>
            <person name="Nielsen K.F."/>
            <person name="Frisvad J.C."/>
            <person name="Workman M."/>
            <person name="Nielsen J."/>
        </authorList>
    </citation>
    <scope>NUCLEOTIDE SEQUENCE [LARGE SCALE GENOMIC DNA]</scope>
    <source>
        <strain evidence="4">IBT 14082</strain>
    </source>
</reference>
<sequence length="256" mass="29287">MCVVKGYSDVRVRGLIDNEDGTVFRFESKKELAEFKFQRYMQRYLRTVQSIDDNVGRIFELLHSDCSIQSDQGFFLGEHGWSDKRFNYEESFQIPLMIRYPKEIKAGSVCSDIVCIVEFAPTFLDFPGITTPTYMQGRTFRSILGGIPPLIGINWLITGTGCIMMQNAKRMHTTECAIIDTSLSTGIITICSSMERGQEARIVVNVLFDCQEDPLELFNCYADPKYEEVVIEMTRLLERKMMETGDEPAHEKFAGQ</sequence>
<gene>
    <name evidence="3" type="ORF">PENFLA_c101G10551</name>
</gene>
<dbReference type="EMBL" id="MLQL01000101">
    <property type="protein sequence ID" value="OQE09705.1"/>
    <property type="molecule type" value="Genomic_DNA"/>
</dbReference>
<dbReference type="Gene3D" id="3.40.720.10">
    <property type="entry name" value="Alkaline Phosphatase, subunit A"/>
    <property type="match status" value="1"/>
</dbReference>
<keyword evidence="4" id="KW-1185">Reference proteome</keyword>
<comment type="similarity">
    <text evidence="1">Belongs to the sulfatase family.</text>
</comment>
<dbReference type="SUPFAM" id="SSF53649">
    <property type="entry name" value="Alkaline phosphatase-like"/>
    <property type="match status" value="1"/>
</dbReference>
<dbReference type="PANTHER" id="PTHR43108:SF6">
    <property type="entry name" value="N-SULPHOGLUCOSAMINE SULPHOHYDROLASE"/>
    <property type="match status" value="1"/>
</dbReference>